<dbReference type="InterPro" id="IPR023228">
    <property type="entry name" value="SAM_OH_AdoTrfase_N_sf"/>
</dbReference>
<dbReference type="Proteomes" id="UP000238701">
    <property type="component" value="Unassembled WGS sequence"/>
</dbReference>
<dbReference type="Pfam" id="PF20257">
    <property type="entry name" value="SAM_HAT_C"/>
    <property type="match status" value="1"/>
</dbReference>
<protein>
    <recommendedName>
        <fullName evidence="7">Adenosyl-chloride synthase</fullName>
    </recommendedName>
</protein>
<evidence type="ECO:0000259" key="3">
    <source>
        <dbReference type="Pfam" id="PF01887"/>
    </source>
</evidence>
<name>A0A2U3L4I5_9BACT</name>
<organism evidence="5 6">
    <name type="scientific">Candidatus Sulfotelmatobacter kueseliae</name>
    <dbReference type="NCBI Taxonomy" id="2042962"/>
    <lineage>
        <taxon>Bacteria</taxon>
        <taxon>Pseudomonadati</taxon>
        <taxon>Acidobacteriota</taxon>
        <taxon>Terriglobia</taxon>
        <taxon>Terriglobales</taxon>
        <taxon>Candidatus Korobacteraceae</taxon>
        <taxon>Candidatus Sulfotelmatobacter</taxon>
    </lineage>
</organism>
<feature type="domain" description="S-adenosyl-l-methionine hydroxide adenosyltransferase N-terminal" evidence="3">
    <location>
        <begin position="54"/>
        <end position="197"/>
    </location>
</feature>
<dbReference type="EMBL" id="OMOD01000164">
    <property type="protein sequence ID" value="SPF46787.1"/>
    <property type="molecule type" value="Genomic_DNA"/>
</dbReference>
<dbReference type="InterPro" id="IPR046470">
    <property type="entry name" value="SAM_HAT_C"/>
</dbReference>
<evidence type="ECO:0000259" key="4">
    <source>
        <dbReference type="Pfam" id="PF20257"/>
    </source>
</evidence>
<evidence type="ECO:0008006" key="7">
    <source>
        <dbReference type="Google" id="ProtNLM"/>
    </source>
</evidence>
<evidence type="ECO:0000256" key="2">
    <source>
        <dbReference type="ARBA" id="ARBA00024035"/>
    </source>
</evidence>
<dbReference type="Gene3D" id="3.40.50.10790">
    <property type="entry name" value="S-adenosyl-l-methionine hydroxide adenosyltransferase, N-terminal"/>
    <property type="match status" value="1"/>
</dbReference>
<dbReference type="PIRSF" id="PIRSF006779">
    <property type="entry name" value="UCP006779"/>
    <property type="match status" value="1"/>
</dbReference>
<dbReference type="SUPFAM" id="SSF102522">
    <property type="entry name" value="Bacterial fluorinating enzyme, N-terminal domain"/>
    <property type="match status" value="1"/>
</dbReference>
<dbReference type="InterPro" id="IPR023227">
    <property type="entry name" value="SAM_OH_AdoTrfase_C_sf"/>
</dbReference>
<reference evidence="6" key="1">
    <citation type="submission" date="2018-02" db="EMBL/GenBank/DDBJ databases">
        <authorList>
            <person name="Hausmann B."/>
        </authorList>
    </citation>
    <scope>NUCLEOTIDE SEQUENCE [LARGE SCALE GENOMIC DNA]</scope>
    <source>
        <strain evidence="6">Peat soil MAG SbA1</strain>
    </source>
</reference>
<dbReference type="Pfam" id="PF01887">
    <property type="entry name" value="SAM_HAT_N"/>
    <property type="match status" value="1"/>
</dbReference>
<dbReference type="PANTHER" id="PTHR35092:SF1">
    <property type="entry name" value="CHLORINASE MJ1651"/>
    <property type="match status" value="1"/>
</dbReference>
<keyword evidence="1" id="KW-0949">S-adenosyl-L-methionine</keyword>
<sequence>MRKVEWAGHSRKPCGPTTRGTTVVALLALFLLLAGAAAQLLAADEPARKSPPTIVFMTDFGVVDDSVAICRGVMYSIARDARIVDLTHQVTPFSIFDGARFLYGTTPYYPAGTVFVVVVDPTVGSTRKAIVARSRRGQYFVLPDNGLLTLVEQGDGIEAVREISNPEWMIGGKLSSTFHGRDIFSPVGAHVARGDDWVLVGPEMPVKDLVRLDWKVAKVDERGLSATVIATDGPFGNLVTNVNGDDFLKLGYERGQEVPVTVGDKKMKLKFVKTFSDVPLNQPLLYIDSRGRLGLAVNQNSFAATYGIKPPVALVIPRAGK</sequence>
<accession>A0A2U3L4I5</accession>
<comment type="similarity">
    <text evidence="2">Belongs to the SAM hydrolase / SAM-dependent halogenase family.</text>
</comment>
<evidence type="ECO:0000313" key="5">
    <source>
        <dbReference type="EMBL" id="SPF46787.1"/>
    </source>
</evidence>
<dbReference type="AlphaFoldDB" id="A0A2U3L4I5"/>
<dbReference type="Gene3D" id="2.40.30.90">
    <property type="entry name" value="Bacterial fluorinating enzyme like"/>
    <property type="match status" value="1"/>
</dbReference>
<feature type="domain" description="S-adenosyl-l-methionine hydroxide adenosyltransferase C-terminal" evidence="4">
    <location>
        <begin position="227"/>
        <end position="310"/>
    </location>
</feature>
<proteinExistence type="inferred from homology"/>
<gene>
    <name evidence="5" type="ORF">SBA1_680041</name>
</gene>
<dbReference type="InterPro" id="IPR002747">
    <property type="entry name" value="SAM_OH_AdoTrfase"/>
</dbReference>
<dbReference type="InterPro" id="IPR046469">
    <property type="entry name" value="SAM_HAT_N"/>
</dbReference>
<evidence type="ECO:0000256" key="1">
    <source>
        <dbReference type="ARBA" id="ARBA00022691"/>
    </source>
</evidence>
<dbReference type="PANTHER" id="PTHR35092">
    <property type="entry name" value="CHLORINASE MJ1651"/>
    <property type="match status" value="1"/>
</dbReference>
<dbReference type="SUPFAM" id="SSF101852">
    <property type="entry name" value="Bacterial fluorinating enzyme, C-terminal domain"/>
    <property type="match status" value="1"/>
</dbReference>
<evidence type="ECO:0000313" key="6">
    <source>
        <dbReference type="Proteomes" id="UP000238701"/>
    </source>
</evidence>